<dbReference type="SUPFAM" id="SSF53098">
    <property type="entry name" value="Ribonuclease H-like"/>
    <property type="match status" value="1"/>
</dbReference>
<dbReference type="GeneTree" id="ENSGT00950000182812"/>
<evidence type="ECO:0008006" key="4">
    <source>
        <dbReference type="Google" id="ProtNLM"/>
    </source>
</evidence>
<evidence type="ECO:0000313" key="2">
    <source>
        <dbReference type="Ensembl" id="ENSLACP00000019191.1"/>
    </source>
</evidence>
<reference evidence="2" key="2">
    <citation type="submission" date="2025-08" db="UniProtKB">
        <authorList>
            <consortium name="Ensembl"/>
        </authorList>
    </citation>
    <scope>IDENTIFICATION</scope>
</reference>
<reference evidence="3" key="1">
    <citation type="submission" date="2011-08" db="EMBL/GenBank/DDBJ databases">
        <title>The draft genome of Latimeria chalumnae.</title>
        <authorList>
            <person name="Di Palma F."/>
            <person name="Alfoldi J."/>
            <person name="Johnson J."/>
            <person name="Berlin A."/>
            <person name="Gnerre S."/>
            <person name="Jaffe D."/>
            <person name="MacCallum I."/>
            <person name="Young S."/>
            <person name="Walker B.J."/>
            <person name="Lander E."/>
            <person name="Lindblad-Toh K."/>
        </authorList>
    </citation>
    <scope>NUCLEOTIDE SEQUENCE [LARGE SCALE GENOMIC DNA]</scope>
    <source>
        <strain evidence="3">Wild caught</strain>
    </source>
</reference>
<sequence length="416" mass="47472">KKKKKIYIYIYIYIYICIFKHIRKPMCLLCQASLGQFKSSNFQQHFNTNHGWINNNFPIGSEVHAFKVKTLKSEFEKQVQAFSKFAKESENVTLASYQVAWNIAHAKKPYSEGDFVKTCLTDVAAILCPDNNSLQKQISDLSSDTELQLHSDIQTCAYLSIAIDESCDIQDKPQLAVFVCTVSDDCKIKELLDVVAVKERTCGVDINQALMLVIEKAKLPLQKLTAIATDGAPAMLGAVSGLVGLCKADKSFSKFWTFHCIVHREQLVSKHLNTENVMSTVLEIANYFRMHALNHRQFKSLLAELNEKELPGDLALRYVVHWLSRGKIISHFFELLNPMRMLLKEKGKLHPKLTDPQWVLDLAFLADMLSHLDRLNLDLQGKMKMLPEFTQSVFAFINKLKLFRAQMEKAYQESVS</sequence>
<keyword evidence="1" id="KW-0472">Membrane</keyword>
<dbReference type="eggNOG" id="ENOG502QS6T">
    <property type="taxonomic scope" value="Eukaryota"/>
</dbReference>
<dbReference type="PANTHER" id="PTHR45913:SF5">
    <property type="entry name" value="GENERAL TRANSCRIPTION FACTOR II-I REPEAT DOMAIN-CONTAINING PROTEIN 2A-LIKE PROTEIN"/>
    <property type="match status" value="1"/>
</dbReference>
<evidence type="ECO:0000313" key="3">
    <source>
        <dbReference type="Proteomes" id="UP000008672"/>
    </source>
</evidence>
<proteinExistence type="predicted"/>
<evidence type="ECO:0000256" key="1">
    <source>
        <dbReference type="SAM" id="Phobius"/>
    </source>
</evidence>
<feature type="transmembrane region" description="Helical" evidence="1">
    <location>
        <begin position="7"/>
        <end position="23"/>
    </location>
</feature>
<protein>
    <recommendedName>
        <fullName evidence="4">DUF4371 domain-containing protein</fullName>
    </recommendedName>
</protein>
<dbReference type="InterPro" id="IPR012337">
    <property type="entry name" value="RNaseH-like_sf"/>
</dbReference>
<reference evidence="2" key="3">
    <citation type="submission" date="2025-09" db="UniProtKB">
        <authorList>
            <consortium name="Ensembl"/>
        </authorList>
    </citation>
    <scope>IDENTIFICATION</scope>
</reference>
<keyword evidence="1" id="KW-0812">Transmembrane</keyword>
<keyword evidence="1" id="KW-1133">Transmembrane helix</keyword>
<keyword evidence="3" id="KW-1185">Reference proteome</keyword>
<dbReference type="AlphaFoldDB" id="H3BBC0"/>
<dbReference type="PANTHER" id="PTHR45913">
    <property type="entry name" value="EPM2A-INTERACTING PROTEIN 1"/>
    <property type="match status" value="1"/>
</dbReference>
<dbReference type="InParanoid" id="H3BBC0"/>
<dbReference type="Proteomes" id="UP000008672">
    <property type="component" value="Unassembled WGS sequence"/>
</dbReference>
<accession>H3BBC0</accession>
<dbReference type="HOGENOM" id="CLU_021316_0_1_1"/>
<dbReference type="EMBL" id="AFYH01045112">
    <property type="status" value="NOT_ANNOTATED_CDS"/>
    <property type="molecule type" value="Genomic_DNA"/>
</dbReference>
<name>H3BBC0_LATCH</name>
<organism evidence="2 3">
    <name type="scientific">Latimeria chalumnae</name>
    <name type="common">Coelacanth</name>
    <dbReference type="NCBI Taxonomy" id="7897"/>
    <lineage>
        <taxon>Eukaryota</taxon>
        <taxon>Metazoa</taxon>
        <taxon>Chordata</taxon>
        <taxon>Craniata</taxon>
        <taxon>Vertebrata</taxon>
        <taxon>Euteleostomi</taxon>
        <taxon>Coelacanthiformes</taxon>
        <taxon>Coelacanthidae</taxon>
        <taxon>Latimeria</taxon>
    </lineage>
</organism>
<dbReference type="Ensembl" id="ENSLACT00000019324.1">
    <property type="protein sequence ID" value="ENSLACP00000019191.1"/>
    <property type="gene ID" value="ENSLACG00000016882.1"/>
</dbReference>